<evidence type="ECO:0000256" key="1">
    <source>
        <dbReference type="SAM" id="Phobius"/>
    </source>
</evidence>
<keyword evidence="1" id="KW-1133">Transmembrane helix</keyword>
<dbReference type="Proteomes" id="UP000029920">
    <property type="component" value="Unassembled WGS sequence"/>
</dbReference>
<dbReference type="Pfam" id="PF05309">
    <property type="entry name" value="TraE"/>
    <property type="match status" value="1"/>
</dbReference>
<feature type="transmembrane region" description="Helical" evidence="1">
    <location>
        <begin position="20"/>
        <end position="39"/>
    </location>
</feature>
<sequence>MLNNIFKNKLDKYIFENITFRFITTALVLLIVFLIYIIISRTDSQKIVFIPPKMVAQEFWISGNEVSKSYLHEMAQFIVFNLLNITKHNASSNIDNIMPLIDAAYYNQVKTELVSQNEYVIANSISRTFFLSAVNADKKGEIVVQGIIKDIIGDKVISSKPYLVNIGYKIEQGRFWINAIEIKENK</sequence>
<keyword evidence="1" id="KW-0472">Membrane</keyword>
<evidence type="ECO:0000313" key="2">
    <source>
        <dbReference type="EMBL" id="TLE13544.1"/>
    </source>
</evidence>
<keyword evidence="3" id="KW-1185">Reference proteome</keyword>
<dbReference type="RefSeq" id="WP_138155306.1">
    <property type="nucleotide sequence ID" value="NZ_JRPC02000038.1"/>
</dbReference>
<accession>A0A4U8UD96</accession>
<name>A0A4U8UD96_9HELI</name>
<proteinExistence type="predicted"/>
<evidence type="ECO:0000313" key="3">
    <source>
        <dbReference type="Proteomes" id="UP000029920"/>
    </source>
</evidence>
<gene>
    <name evidence="2" type="ORF">LS72_009840</name>
</gene>
<keyword evidence="1" id="KW-0812">Transmembrane</keyword>
<comment type="caution">
    <text evidence="2">The sequence shown here is derived from an EMBL/GenBank/DDBJ whole genome shotgun (WGS) entry which is preliminary data.</text>
</comment>
<dbReference type="InterPro" id="IPR007973">
    <property type="entry name" value="Pilus_assembly_TraE"/>
</dbReference>
<protein>
    <submittedName>
        <fullName evidence="2">Conjugal transfer protein TraE</fullName>
    </submittedName>
</protein>
<organism evidence="2 3">
    <name type="scientific">Helicobacter apodemus</name>
    <dbReference type="NCBI Taxonomy" id="135569"/>
    <lineage>
        <taxon>Bacteria</taxon>
        <taxon>Pseudomonadati</taxon>
        <taxon>Campylobacterota</taxon>
        <taxon>Epsilonproteobacteria</taxon>
        <taxon>Campylobacterales</taxon>
        <taxon>Helicobacteraceae</taxon>
        <taxon>Helicobacter</taxon>
    </lineage>
</organism>
<dbReference type="AlphaFoldDB" id="A0A4U8UD96"/>
<reference evidence="2 3" key="1">
    <citation type="journal article" date="2014" name="Genome Announc.">
        <title>Draft genome sequences of eight enterohepatic helicobacter species isolated from both laboratory and wild rodents.</title>
        <authorList>
            <person name="Sheh A."/>
            <person name="Shen Z."/>
            <person name="Fox J.G."/>
        </authorList>
    </citation>
    <scope>NUCLEOTIDE SEQUENCE [LARGE SCALE GENOMIC DNA]</scope>
    <source>
        <strain evidence="2 3">MIT-03-7007</strain>
    </source>
</reference>
<dbReference type="EMBL" id="JRPC02000038">
    <property type="protein sequence ID" value="TLE13544.1"/>
    <property type="molecule type" value="Genomic_DNA"/>
</dbReference>